<feature type="transmembrane region" description="Helical" evidence="1">
    <location>
        <begin position="59"/>
        <end position="77"/>
    </location>
</feature>
<feature type="transmembrane region" description="Helical" evidence="1">
    <location>
        <begin position="237"/>
        <end position="256"/>
    </location>
</feature>
<dbReference type="Pfam" id="PF06166">
    <property type="entry name" value="DUF979"/>
    <property type="match status" value="1"/>
</dbReference>
<evidence type="ECO:0000313" key="2">
    <source>
        <dbReference type="EMBL" id="KII76171.1"/>
    </source>
</evidence>
<keyword evidence="1" id="KW-0812">Transmembrane</keyword>
<protein>
    <submittedName>
        <fullName evidence="2">Membrane protein</fullName>
    </submittedName>
</protein>
<feature type="transmembrane region" description="Helical" evidence="1">
    <location>
        <begin position="34"/>
        <end position="53"/>
    </location>
</feature>
<reference evidence="2 3" key="1">
    <citation type="submission" date="2014-11" db="EMBL/GenBank/DDBJ databases">
        <title>Draft Genome Sequence of Vibrio piscirenalis strains CECT 8603T and CECT 8604, two marine Gammaproteobacterium isolated from cultured gilthead sea bream (Sparus aurata).</title>
        <authorList>
            <person name="Arahal D.R."/>
            <person name="Rodrigo-Torres L."/>
            <person name="Lucena T."/>
            <person name="Pujalte M.J."/>
        </authorList>
    </citation>
    <scope>NUCLEOTIDE SEQUENCE [LARGE SCALE GENOMIC DNA]</scope>
    <source>
        <strain evidence="2 3">DCR 1-4-2</strain>
    </source>
</reference>
<dbReference type="STRING" id="1461322.OJ16_15260"/>
<feature type="transmembrane region" description="Helical" evidence="1">
    <location>
        <begin position="214"/>
        <end position="231"/>
    </location>
</feature>
<gene>
    <name evidence="2" type="ORF">OJ16_15260</name>
</gene>
<feature type="transmembrane region" description="Helical" evidence="1">
    <location>
        <begin position="114"/>
        <end position="133"/>
    </location>
</feature>
<accession>A0A0C2NVU8</accession>
<feature type="transmembrane region" description="Helical" evidence="1">
    <location>
        <begin position="89"/>
        <end position="108"/>
    </location>
</feature>
<dbReference type="OrthoDB" id="1689651at2"/>
<comment type="caution">
    <text evidence="2">The sequence shown here is derived from an EMBL/GenBank/DDBJ whole genome shotgun (WGS) entry which is preliminary data.</text>
</comment>
<dbReference type="AlphaFoldDB" id="A0A0C2NVU8"/>
<dbReference type="RefSeq" id="WP_040992105.1">
    <property type="nucleotide sequence ID" value="NZ_JTKH01000024.1"/>
</dbReference>
<accession>A0A0C2N959</accession>
<dbReference type="Proteomes" id="UP000031672">
    <property type="component" value="Unassembled WGS sequence"/>
</dbReference>
<dbReference type="EMBL" id="JTKH01000024">
    <property type="protein sequence ID" value="KII76171.1"/>
    <property type="molecule type" value="Genomic_DNA"/>
</dbReference>
<dbReference type="InterPro" id="IPR009323">
    <property type="entry name" value="DUF979"/>
</dbReference>
<sequence length="301" mass="31996">MLEYVYQATGLLLLAFSLQTFLDKQNPKRIGSGLFWLIYGVTFIFGAMIPHWITGVMVLMLTGLAAGGFMGLGNYGTTSDEERRESASVLKNRLFFPAIVVPVGTVAISQLTSLGALVGLGVSSIAAIVVALIVTKSRPMHSLSEGRRLIDSIGWAAILSQFLAALGYLFNQAGVGETVAGLVKMLIPENMLLVKVIAYCVGMMLFTVVMGNAFAAFAVITTGIGIPLLILENGGNAAIIGVLGMLSGYCGTLMTPMAANFNIVPAALLELKNKHHVILIQIVPGLAILAFNIFVMYTFAF</sequence>
<feature type="transmembrane region" description="Helical" evidence="1">
    <location>
        <begin position="277"/>
        <end position="300"/>
    </location>
</feature>
<proteinExistence type="predicted"/>
<evidence type="ECO:0000256" key="1">
    <source>
        <dbReference type="SAM" id="Phobius"/>
    </source>
</evidence>
<feature type="transmembrane region" description="Helical" evidence="1">
    <location>
        <begin position="153"/>
        <end position="171"/>
    </location>
</feature>
<name>A0A0C2NVU8_9VIBR</name>
<keyword evidence="1" id="KW-0472">Membrane</keyword>
<keyword evidence="1" id="KW-1133">Transmembrane helix</keyword>
<organism evidence="2 3">
    <name type="scientific">Vibrio renipiscarius</name>
    <dbReference type="NCBI Taxonomy" id="1461322"/>
    <lineage>
        <taxon>Bacteria</taxon>
        <taxon>Pseudomonadati</taxon>
        <taxon>Pseudomonadota</taxon>
        <taxon>Gammaproteobacteria</taxon>
        <taxon>Vibrionales</taxon>
        <taxon>Vibrionaceae</taxon>
        <taxon>Vibrio</taxon>
    </lineage>
</organism>
<keyword evidence="3" id="KW-1185">Reference proteome</keyword>
<evidence type="ECO:0000313" key="3">
    <source>
        <dbReference type="Proteomes" id="UP000031672"/>
    </source>
</evidence>